<keyword evidence="2" id="KW-1185">Reference proteome</keyword>
<protein>
    <submittedName>
        <fullName evidence="1">Uncharacterized protein</fullName>
    </submittedName>
</protein>
<gene>
    <name evidence="1" type="ORF">M513_04361</name>
</gene>
<proteinExistence type="predicted"/>
<dbReference type="AlphaFoldDB" id="A0A085MBR5"/>
<accession>A0A085MBR5</accession>
<reference evidence="1 2" key="1">
    <citation type="journal article" date="2014" name="Nat. Genet.">
        <title>Genome and transcriptome of the porcine whipworm Trichuris suis.</title>
        <authorList>
            <person name="Jex A.R."/>
            <person name="Nejsum P."/>
            <person name="Schwarz E.M."/>
            <person name="Hu L."/>
            <person name="Young N.D."/>
            <person name="Hall R.S."/>
            <person name="Korhonen P.K."/>
            <person name="Liao S."/>
            <person name="Thamsborg S."/>
            <person name="Xia J."/>
            <person name="Xu P."/>
            <person name="Wang S."/>
            <person name="Scheerlinck J.P."/>
            <person name="Hofmann A."/>
            <person name="Sternberg P.W."/>
            <person name="Wang J."/>
            <person name="Gasser R.B."/>
        </authorList>
    </citation>
    <scope>NUCLEOTIDE SEQUENCE [LARGE SCALE GENOMIC DNA]</scope>
    <source>
        <strain evidence="1">DCEP-RM93M</strain>
    </source>
</reference>
<sequence>MDGAELGTSTFCKCREVLLSRKRRNSSSVDCAFANCASLAESTCTESESTEILDSASATAFLLPLIWRTSLVKEVM</sequence>
<dbReference type="EMBL" id="KL363205">
    <property type="protein sequence ID" value="KFD54661.1"/>
    <property type="molecule type" value="Genomic_DNA"/>
</dbReference>
<dbReference type="Proteomes" id="UP000030764">
    <property type="component" value="Unassembled WGS sequence"/>
</dbReference>
<name>A0A085MBR5_9BILA</name>
<organism evidence="1 2">
    <name type="scientific">Trichuris suis</name>
    <name type="common">pig whipworm</name>
    <dbReference type="NCBI Taxonomy" id="68888"/>
    <lineage>
        <taxon>Eukaryota</taxon>
        <taxon>Metazoa</taxon>
        <taxon>Ecdysozoa</taxon>
        <taxon>Nematoda</taxon>
        <taxon>Enoplea</taxon>
        <taxon>Dorylaimia</taxon>
        <taxon>Trichinellida</taxon>
        <taxon>Trichuridae</taxon>
        <taxon>Trichuris</taxon>
    </lineage>
</organism>
<evidence type="ECO:0000313" key="2">
    <source>
        <dbReference type="Proteomes" id="UP000030764"/>
    </source>
</evidence>
<evidence type="ECO:0000313" key="1">
    <source>
        <dbReference type="EMBL" id="KFD54661.1"/>
    </source>
</evidence>